<name>A0A2W1LL71_9BACL</name>
<dbReference type="EMBL" id="QKRB01000044">
    <property type="protein sequence ID" value="PZD95244.1"/>
    <property type="molecule type" value="Genomic_DNA"/>
</dbReference>
<accession>A0A2W1LL71</accession>
<protein>
    <submittedName>
        <fullName evidence="2">Uncharacterized protein</fullName>
    </submittedName>
</protein>
<keyword evidence="1" id="KW-0812">Transmembrane</keyword>
<proteinExistence type="predicted"/>
<evidence type="ECO:0000256" key="1">
    <source>
        <dbReference type="SAM" id="Phobius"/>
    </source>
</evidence>
<organism evidence="2 3">
    <name type="scientific">Paenibacillus sambharensis</name>
    <dbReference type="NCBI Taxonomy" id="1803190"/>
    <lineage>
        <taxon>Bacteria</taxon>
        <taxon>Bacillati</taxon>
        <taxon>Bacillota</taxon>
        <taxon>Bacilli</taxon>
        <taxon>Bacillales</taxon>
        <taxon>Paenibacillaceae</taxon>
        <taxon>Paenibacillus</taxon>
    </lineage>
</organism>
<gene>
    <name evidence="2" type="ORF">DNH61_11840</name>
</gene>
<dbReference type="Proteomes" id="UP000249522">
    <property type="component" value="Unassembled WGS sequence"/>
</dbReference>
<evidence type="ECO:0000313" key="2">
    <source>
        <dbReference type="EMBL" id="PZD95244.1"/>
    </source>
</evidence>
<dbReference type="RefSeq" id="WP_111146873.1">
    <property type="nucleotide sequence ID" value="NZ_QKRB01000044.1"/>
</dbReference>
<evidence type="ECO:0000313" key="3">
    <source>
        <dbReference type="Proteomes" id="UP000249522"/>
    </source>
</evidence>
<keyword evidence="1" id="KW-0472">Membrane</keyword>
<dbReference type="AlphaFoldDB" id="A0A2W1LL71"/>
<feature type="transmembrane region" description="Helical" evidence="1">
    <location>
        <begin position="156"/>
        <end position="177"/>
    </location>
</feature>
<keyword evidence="1" id="KW-1133">Transmembrane helix</keyword>
<comment type="caution">
    <text evidence="2">The sequence shown here is derived from an EMBL/GenBank/DDBJ whole genome shotgun (WGS) entry which is preliminary data.</text>
</comment>
<sequence>MTSSKYIDFLGQAIDGRIAHLAFGLQSQILQYKQQIDESVTGVKMDISSIYQEHENLKEAYRQLQAYYEKMASTKEGDDMSEQISSKLGIVENDVKHLGESVSRIEANLNRVIDKIDNISSTMATRSELEKVSDKIENLVTKEQFNEATQRTRFTVTTWIALASAAGSIIAAIIAYVK</sequence>
<reference evidence="2 3" key="1">
    <citation type="submission" date="2018-06" db="EMBL/GenBank/DDBJ databases">
        <title>Paenibacillus imtechensis sp. nov.</title>
        <authorList>
            <person name="Pinnaka A.K."/>
            <person name="Singh H."/>
            <person name="Kaur M."/>
        </authorList>
    </citation>
    <scope>NUCLEOTIDE SEQUENCE [LARGE SCALE GENOMIC DNA]</scope>
    <source>
        <strain evidence="2 3">SMB1</strain>
    </source>
</reference>
<keyword evidence="3" id="KW-1185">Reference proteome</keyword>